<feature type="chain" id="PRO_5005216512" evidence="1">
    <location>
        <begin position="23"/>
        <end position="283"/>
    </location>
</feature>
<evidence type="ECO:0000313" key="3">
    <source>
        <dbReference type="Proteomes" id="UP000038830"/>
    </source>
</evidence>
<evidence type="ECO:0000313" key="2">
    <source>
        <dbReference type="EMBL" id="CEP23220.1"/>
    </source>
</evidence>
<sequence length="283" mass="32311">MRLFTKFFFGTALVATGSSVVAKNYVYVGDYHEVSPFDFKRLSWSGKLRYLFINSRDNAAKDGALRAANPNNNQTSFDYFEKELDPATSKCLLEKYKTNDEMLGAMQKALFLGPTLWPHRFLIGAYLHSKTPGNDRITGFAKLEPSLKDIDPKELPRGFMNAPLLPNFPKLNYIWNKDDITKYDKPFEKGSIIFGMFTMGEHGNRPNGGYFNFLFGSDYFPFTTLHRAEYFTKQNLAGDPVLVIRLTNASQFTEPDSPMFVDETNGLHEFMTRTIVLDMTRGM</sequence>
<reference evidence="3" key="1">
    <citation type="journal article" date="2015" name="J. Biotechnol.">
        <title>The structure of the Cyberlindnera jadinii genome and its relation to Candida utilis analyzed by the occurrence of single nucleotide polymorphisms.</title>
        <authorList>
            <person name="Rupp O."/>
            <person name="Brinkrolf K."/>
            <person name="Buerth C."/>
            <person name="Kunigo M."/>
            <person name="Schneider J."/>
            <person name="Jaenicke S."/>
            <person name="Goesmann A."/>
            <person name="Puehler A."/>
            <person name="Jaeger K.-E."/>
            <person name="Ernst J.F."/>
        </authorList>
    </citation>
    <scope>NUCLEOTIDE SEQUENCE [LARGE SCALE GENOMIC DNA]</scope>
    <source>
        <strain evidence="3">ATCC 18201 / CBS 1600 / BCRC 20928 / JCM 3617 / NBRC 0987 / NRRL Y-1542</strain>
    </source>
</reference>
<accession>A0A0H5C524</accession>
<dbReference type="AlphaFoldDB" id="A0A0H5C524"/>
<gene>
    <name evidence="2" type="ORF">BN1211_3753</name>
</gene>
<proteinExistence type="predicted"/>
<evidence type="ECO:0000256" key="1">
    <source>
        <dbReference type="SAM" id="SignalP"/>
    </source>
</evidence>
<dbReference type="EMBL" id="CDQK01000004">
    <property type="protein sequence ID" value="CEP23220.1"/>
    <property type="molecule type" value="Genomic_DNA"/>
</dbReference>
<name>A0A0H5C524_CYBJN</name>
<feature type="signal peptide" evidence="1">
    <location>
        <begin position="1"/>
        <end position="22"/>
    </location>
</feature>
<protein>
    <submittedName>
        <fullName evidence="2">Uncharacterized protein</fullName>
    </submittedName>
</protein>
<organism evidence="2 3">
    <name type="scientific">Cyberlindnera jadinii (strain ATCC 18201 / CBS 1600 / BCRC 20928 / JCM 3617 / NBRC 0987 / NRRL Y-1542)</name>
    <name type="common">Torula yeast</name>
    <name type="synonym">Candida utilis</name>
    <dbReference type="NCBI Taxonomy" id="983966"/>
    <lineage>
        <taxon>Eukaryota</taxon>
        <taxon>Fungi</taxon>
        <taxon>Dikarya</taxon>
        <taxon>Ascomycota</taxon>
        <taxon>Saccharomycotina</taxon>
        <taxon>Saccharomycetes</taxon>
        <taxon>Phaffomycetales</taxon>
        <taxon>Phaffomycetaceae</taxon>
        <taxon>Cyberlindnera</taxon>
    </lineage>
</organism>
<keyword evidence="1" id="KW-0732">Signal</keyword>
<dbReference type="Proteomes" id="UP000038830">
    <property type="component" value="Unassembled WGS sequence"/>
</dbReference>